<comment type="caution">
    <text evidence="2">The sequence shown here is derived from an EMBL/GenBank/DDBJ whole genome shotgun (WGS) entry which is preliminary data.</text>
</comment>
<evidence type="ECO:0000256" key="1">
    <source>
        <dbReference type="SAM" id="MobiDB-lite"/>
    </source>
</evidence>
<keyword evidence="3" id="KW-1185">Reference proteome</keyword>
<dbReference type="Proteomes" id="UP001157418">
    <property type="component" value="Unassembled WGS sequence"/>
</dbReference>
<proteinExistence type="predicted"/>
<name>A0AAU9N4Y5_9ASTR</name>
<accession>A0AAU9N4Y5</accession>
<protein>
    <submittedName>
        <fullName evidence="2">Uncharacterized protein</fullName>
    </submittedName>
</protein>
<sequence>MYNNIKLIITSYTYYTVLPYCYPNLLYTAAIKPNLIHLCLSLQPYDVRCSSLTPATSHTSSTPPPISTKDAIDTLEVHRFRHRCPPLLPSVKTSSPNPIPPPRSTTDRSRRPAVSSSSATGFPTTEGATMGPSKASMAMYNLKDAYSLWDILNTSPVWQDRIFHALAALYGNGRHSALHIASSNGRIEIISMVLDD</sequence>
<evidence type="ECO:0000313" key="2">
    <source>
        <dbReference type="EMBL" id="CAH1433655.1"/>
    </source>
</evidence>
<organism evidence="2 3">
    <name type="scientific">Lactuca virosa</name>
    <dbReference type="NCBI Taxonomy" id="75947"/>
    <lineage>
        <taxon>Eukaryota</taxon>
        <taxon>Viridiplantae</taxon>
        <taxon>Streptophyta</taxon>
        <taxon>Embryophyta</taxon>
        <taxon>Tracheophyta</taxon>
        <taxon>Spermatophyta</taxon>
        <taxon>Magnoliopsida</taxon>
        <taxon>eudicotyledons</taxon>
        <taxon>Gunneridae</taxon>
        <taxon>Pentapetalae</taxon>
        <taxon>asterids</taxon>
        <taxon>campanulids</taxon>
        <taxon>Asterales</taxon>
        <taxon>Asteraceae</taxon>
        <taxon>Cichorioideae</taxon>
        <taxon>Cichorieae</taxon>
        <taxon>Lactucinae</taxon>
        <taxon>Lactuca</taxon>
    </lineage>
</organism>
<gene>
    <name evidence="2" type="ORF">LVIROSA_LOCUS20239</name>
</gene>
<reference evidence="2 3" key="1">
    <citation type="submission" date="2022-01" db="EMBL/GenBank/DDBJ databases">
        <authorList>
            <person name="Xiong W."/>
            <person name="Schranz E."/>
        </authorList>
    </citation>
    <scope>NUCLEOTIDE SEQUENCE [LARGE SCALE GENOMIC DNA]</scope>
</reference>
<dbReference type="EMBL" id="CAKMRJ010003334">
    <property type="protein sequence ID" value="CAH1433655.1"/>
    <property type="molecule type" value="Genomic_DNA"/>
</dbReference>
<dbReference type="AlphaFoldDB" id="A0AAU9N4Y5"/>
<evidence type="ECO:0000313" key="3">
    <source>
        <dbReference type="Proteomes" id="UP001157418"/>
    </source>
</evidence>
<feature type="region of interest" description="Disordered" evidence="1">
    <location>
        <begin position="86"/>
        <end position="131"/>
    </location>
</feature>